<sequence length="49" mass="5397">MDIIDREPIGSTGKFAIKDGLDRVGGQQATEWLKTCADRGVIMDRVAVY</sequence>
<proteinExistence type="predicted"/>
<evidence type="ECO:0000313" key="1">
    <source>
        <dbReference type="EMBL" id="KAG2829801.1"/>
    </source>
</evidence>
<dbReference type="EMBL" id="RCMV01001509">
    <property type="protein sequence ID" value="KAG3208268.1"/>
    <property type="molecule type" value="Genomic_DNA"/>
</dbReference>
<dbReference type="Proteomes" id="UP000760860">
    <property type="component" value="Unassembled WGS sequence"/>
</dbReference>
<evidence type="ECO:0000313" key="6">
    <source>
        <dbReference type="EMBL" id="RAW25543.1"/>
    </source>
</evidence>
<dbReference type="VEuPathDB" id="FungiDB:PC110_g18048"/>
<organism evidence="6 7">
    <name type="scientific">Phytophthora cactorum</name>
    <dbReference type="NCBI Taxonomy" id="29920"/>
    <lineage>
        <taxon>Eukaryota</taxon>
        <taxon>Sar</taxon>
        <taxon>Stramenopiles</taxon>
        <taxon>Oomycota</taxon>
        <taxon>Peronosporomycetes</taxon>
        <taxon>Peronosporales</taxon>
        <taxon>Peronosporaceae</taxon>
        <taxon>Phytophthora</taxon>
    </lineage>
</organism>
<evidence type="ECO:0000313" key="2">
    <source>
        <dbReference type="EMBL" id="KAG2885618.1"/>
    </source>
</evidence>
<protein>
    <submittedName>
        <fullName evidence="6">Uncharacterized protein</fullName>
    </submittedName>
</protein>
<evidence type="ECO:0000313" key="7">
    <source>
        <dbReference type="Proteomes" id="UP000251314"/>
    </source>
</evidence>
<dbReference type="AlphaFoldDB" id="A0A329RLA2"/>
<dbReference type="Proteomes" id="UP000697107">
    <property type="component" value="Unassembled WGS sequence"/>
</dbReference>
<reference evidence="6 7" key="1">
    <citation type="submission" date="2018-01" db="EMBL/GenBank/DDBJ databases">
        <title>Draft genome of the strawberry crown rot pathogen Phytophthora cactorum.</title>
        <authorList>
            <person name="Armitage A.D."/>
            <person name="Lysoe E."/>
            <person name="Nellist C.F."/>
            <person name="Harrison R.J."/>
            <person name="Brurberg M.B."/>
        </authorList>
    </citation>
    <scope>NUCLEOTIDE SEQUENCE [LARGE SCALE GENOMIC DNA]</scope>
    <source>
        <strain evidence="6 7">10300</strain>
    </source>
</reference>
<gene>
    <name evidence="6" type="ORF">PC110_g18048</name>
    <name evidence="1" type="ORF">PC113_g21223</name>
    <name evidence="2" type="ORF">PC115_g20946</name>
    <name evidence="3" type="ORF">PC117_g23537</name>
    <name evidence="4" type="ORF">PC118_g21259</name>
    <name evidence="5" type="ORF">PC129_g20705</name>
</gene>
<dbReference type="Proteomes" id="UP000251314">
    <property type="component" value="Unassembled WGS sequence"/>
</dbReference>
<comment type="caution">
    <text evidence="6">The sequence shown here is derived from an EMBL/GenBank/DDBJ whole genome shotgun (WGS) entry which is preliminary data.</text>
</comment>
<dbReference type="Proteomes" id="UP000735874">
    <property type="component" value="Unassembled WGS sequence"/>
</dbReference>
<dbReference type="Proteomes" id="UP000736787">
    <property type="component" value="Unassembled WGS sequence"/>
</dbReference>
<evidence type="ECO:0000313" key="4">
    <source>
        <dbReference type="EMBL" id="KAG2962746.1"/>
    </source>
</evidence>
<accession>A0A329RLA2</accession>
<dbReference type="EMBL" id="MJFZ01000739">
    <property type="protein sequence ID" value="RAW25543.1"/>
    <property type="molecule type" value="Genomic_DNA"/>
</dbReference>
<dbReference type="EMBL" id="RCML01001419">
    <property type="protein sequence ID" value="KAG2962746.1"/>
    <property type="molecule type" value="Genomic_DNA"/>
</dbReference>
<reference evidence="1" key="2">
    <citation type="submission" date="2018-10" db="EMBL/GenBank/DDBJ databases">
        <title>Effector identification in a new, highly contiguous assembly of the strawberry crown rot pathogen Phytophthora cactorum.</title>
        <authorList>
            <person name="Armitage A.D."/>
            <person name="Nellist C.F."/>
            <person name="Bates H."/>
            <person name="Vickerstaff R.J."/>
            <person name="Harrison R.J."/>
        </authorList>
    </citation>
    <scope>NUCLEOTIDE SEQUENCE</scope>
    <source>
        <strain evidence="1">15-7</strain>
        <strain evidence="2">4032</strain>
        <strain evidence="3">4040</strain>
        <strain evidence="4">P415</strain>
        <strain evidence="5">P421</strain>
    </source>
</reference>
<evidence type="ECO:0000313" key="5">
    <source>
        <dbReference type="EMBL" id="KAG3208268.1"/>
    </source>
</evidence>
<dbReference type="EMBL" id="RCMG01001341">
    <property type="protein sequence ID" value="KAG2829801.1"/>
    <property type="molecule type" value="Genomic_DNA"/>
</dbReference>
<name>A0A329RLA2_9STRA</name>
<keyword evidence="7" id="KW-1185">Reference proteome</keyword>
<dbReference type="EMBL" id="RCMK01001440">
    <property type="protein sequence ID" value="KAG2894216.1"/>
    <property type="molecule type" value="Genomic_DNA"/>
</dbReference>
<dbReference type="EMBL" id="RCMI01001402">
    <property type="protein sequence ID" value="KAG2885618.1"/>
    <property type="molecule type" value="Genomic_DNA"/>
</dbReference>
<evidence type="ECO:0000313" key="3">
    <source>
        <dbReference type="EMBL" id="KAG2894216.1"/>
    </source>
</evidence>
<dbReference type="Proteomes" id="UP000774804">
    <property type="component" value="Unassembled WGS sequence"/>
</dbReference>